<reference evidence="12" key="1">
    <citation type="journal article" date="2023" name="Mol. Phylogenet. Evol.">
        <title>Genome-scale phylogeny and comparative genomics of the fungal order Sordariales.</title>
        <authorList>
            <person name="Hensen N."/>
            <person name="Bonometti L."/>
            <person name="Westerberg I."/>
            <person name="Brannstrom I.O."/>
            <person name="Guillou S."/>
            <person name="Cros-Aarteil S."/>
            <person name="Calhoun S."/>
            <person name="Haridas S."/>
            <person name="Kuo A."/>
            <person name="Mondo S."/>
            <person name="Pangilinan J."/>
            <person name="Riley R."/>
            <person name="LaButti K."/>
            <person name="Andreopoulos B."/>
            <person name="Lipzen A."/>
            <person name="Chen C."/>
            <person name="Yan M."/>
            <person name="Daum C."/>
            <person name="Ng V."/>
            <person name="Clum A."/>
            <person name="Steindorff A."/>
            <person name="Ohm R.A."/>
            <person name="Martin F."/>
            <person name="Silar P."/>
            <person name="Natvig D.O."/>
            <person name="Lalanne C."/>
            <person name="Gautier V."/>
            <person name="Ament-Velasquez S.L."/>
            <person name="Kruys A."/>
            <person name="Hutchinson M.I."/>
            <person name="Powell A.J."/>
            <person name="Barry K."/>
            <person name="Miller A.N."/>
            <person name="Grigoriev I.V."/>
            <person name="Debuchy R."/>
            <person name="Gladieux P."/>
            <person name="Hiltunen Thoren M."/>
            <person name="Johannesson H."/>
        </authorList>
    </citation>
    <scope>NUCLEOTIDE SEQUENCE</scope>
    <source>
        <strain evidence="12">CBS 232.78</strain>
    </source>
</reference>
<evidence type="ECO:0000256" key="1">
    <source>
        <dbReference type="ARBA" id="ARBA00005594"/>
    </source>
</evidence>
<comment type="catalytic activity">
    <reaction evidence="8">
        <text>tRNA(Arg) + L-arginine + ATP = L-arginyl-tRNA(Arg) + AMP + diphosphate</text>
        <dbReference type="Rhea" id="RHEA:20301"/>
        <dbReference type="Rhea" id="RHEA-COMP:9658"/>
        <dbReference type="Rhea" id="RHEA-COMP:9673"/>
        <dbReference type="ChEBI" id="CHEBI:30616"/>
        <dbReference type="ChEBI" id="CHEBI:32682"/>
        <dbReference type="ChEBI" id="CHEBI:33019"/>
        <dbReference type="ChEBI" id="CHEBI:78442"/>
        <dbReference type="ChEBI" id="CHEBI:78513"/>
        <dbReference type="ChEBI" id="CHEBI:456215"/>
        <dbReference type="EC" id="6.1.1.19"/>
    </reaction>
</comment>
<evidence type="ECO:0000259" key="11">
    <source>
        <dbReference type="SMART" id="SM00836"/>
    </source>
</evidence>
<keyword evidence="7 9" id="KW-0030">Aminoacyl-tRNA synthetase</keyword>
<dbReference type="AlphaFoldDB" id="A0AAE0U172"/>
<keyword evidence="6 9" id="KW-0648">Protein biosynthesis</keyword>
<dbReference type="GO" id="GO:0005524">
    <property type="term" value="F:ATP binding"/>
    <property type="evidence" value="ECO:0007669"/>
    <property type="project" value="UniProtKB-KW"/>
</dbReference>
<dbReference type="Pfam" id="PF05746">
    <property type="entry name" value="DALR_1"/>
    <property type="match status" value="1"/>
</dbReference>
<dbReference type="SMART" id="SM00836">
    <property type="entry name" value="DALR_1"/>
    <property type="match status" value="1"/>
</dbReference>
<dbReference type="SUPFAM" id="SSF47323">
    <property type="entry name" value="Anticodon-binding domain of a subclass of class I aminoacyl-tRNA synthetases"/>
    <property type="match status" value="1"/>
</dbReference>
<dbReference type="InterPro" id="IPR035684">
    <property type="entry name" value="ArgRS_core"/>
</dbReference>
<comment type="similarity">
    <text evidence="1 9">Belongs to the class-I aminoacyl-tRNA synthetase family.</text>
</comment>
<dbReference type="InterPro" id="IPR008909">
    <property type="entry name" value="DALR_anticod-bd"/>
</dbReference>
<evidence type="ECO:0000256" key="9">
    <source>
        <dbReference type="RuleBase" id="RU363038"/>
    </source>
</evidence>
<dbReference type="GO" id="GO:0032543">
    <property type="term" value="P:mitochondrial translation"/>
    <property type="evidence" value="ECO:0007669"/>
    <property type="project" value="TreeGrafter"/>
</dbReference>
<dbReference type="InterPro" id="IPR036695">
    <property type="entry name" value="Arg-tRNA-synth_N_sf"/>
</dbReference>
<dbReference type="PANTHER" id="PTHR11956">
    <property type="entry name" value="ARGINYL-TRNA SYNTHETASE"/>
    <property type="match status" value="1"/>
</dbReference>
<evidence type="ECO:0000256" key="4">
    <source>
        <dbReference type="ARBA" id="ARBA00022741"/>
    </source>
</evidence>
<feature type="domain" description="DALR anticodon binding" evidence="11">
    <location>
        <begin position="555"/>
        <end position="684"/>
    </location>
</feature>
<dbReference type="Pfam" id="PF00750">
    <property type="entry name" value="tRNA-synt_1d"/>
    <property type="match status" value="1"/>
</dbReference>
<dbReference type="Gene3D" id="3.40.50.620">
    <property type="entry name" value="HUPs"/>
    <property type="match status" value="1"/>
</dbReference>
<feature type="compositionally biased region" description="Pro residues" evidence="10">
    <location>
        <begin position="167"/>
        <end position="180"/>
    </location>
</feature>
<dbReference type="EMBL" id="JAULSW010000003">
    <property type="protein sequence ID" value="KAK3386784.1"/>
    <property type="molecule type" value="Genomic_DNA"/>
</dbReference>
<keyword evidence="5 9" id="KW-0067">ATP-binding</keyword>
<evidence type="ECO:0000256" key="2">
    <source>
        <dbReference type="ARBA" id="ARBA00012837"/>
    </source>
</evidence>
<dbReference type="InterPro" id="IPR014729">
    <property type="entry name" value="Rossmann-like_a/b/a_fold"/>
</dbReference>
<organism evidence="12 13">
    <name type="scientific">Podospora didyma</name>
    <dbReference type="NCBI Taxonomy" id="330526"/>
    <lineage>
        <taxon>Eukaryota</taxon>
        <taxon>Fungi</taxon>
        <taxon>Dikarya</taxon>
        <taxon>Ascomycota</taxon>
        <taxon>Pezizomycotina</taxon>
        <taxon>Sordariomycetes</taxon>
        <taxon>Sordariomycetidae</taxon>
        <taxon>Sordariales</taxon>
        <taxon>Podosporaceae</taxon>
        <taxon>Podospora</taxon>
    </lineage>
</organism>
<dbReference type="Gene3D" id="1.10.730.10">
    <property type="entry name" value="Isoleucyl-tRNA Synthetase, Domain 1"/>
    <property type="match status" value="1"/>
</dbReference>
<comment type="caution">
    <text evidence="12">The sequence shown here is derived from an EMBL/GenBank/DDBJ whole genome shotgun (WGS) entry which is preliminary data.</text>
</comment>
<evidence type="ECO:0000313" key="12">
    <source>
        <dbReference type="EMBL" id="KAK3386784.1"/>
    </source>
</evidence>
<dbReference type="EC" id="6.1.1.19" evidence="2"/>
<evidence type="ECO:0000256" key="6">
    <source>
        <dbReference type="ARBA" id="ARBA00022917"/>
    </source>
</evidence>
<dbReference type="PANTHER" id="PTHR11956:SF11">
    <property type="entry name" value="ARGININE--TRNA LIGASE, MITOCHONDRIAL-RELATED"/>
    <property type="match status" value="1"/>
</dbReference>
<keyword evidence="13" id="KW-1185">Reference proteome</keyword>
<evidence type="ECO:0000256" key="5">
    <source>
        <dbReference type="ARBA" id="ARBA00022840"/>
    </source>
</evidence>
<dbReference type="SUPFAM" id="SSF55190">
    <property type="entry name" value="Arginyl-tRNA synthetase (ArgRS), N-terminal 'additional' domain"/>
    <property type="match status" value="1"/>
</dbReference>
<dbReference type="GO" id="GO:0006420">
    <property type="term" value="P:arginyl-tRNA aminoacylation"/>
    <property type="evidence" value="ECO:0007669"/>
    <property type="project" value="InterPro"/>
</dbReference>
<evidence type="ECO:0000256" key="7">
    <source>
        <dbReference type="ARBA" id="ARBA00023146"/>
    </source>
</evidence>
<dbReference type="Proteomes" id="UP001285441">
    <property type="component" value="Unassembled WGS sequence"/>
</dbReference>
<evidence type="ECO:0000256" key="8">
    <source>
        <dbReference type="ARBA" id="ARBA00049339"/>
    </source>
</evidence>
<reference evidence="12" key="2">
    <citation type="submission" date="2023-06" db="EMBL/GenBank/DDBJ databases">
        <authorList>
            <consortium name="Lawrence Berkeley National Laboratory"/>
            <person name="Haridas S."/>
            <person name="Hensen N."/>
            <person name="Bonometti L."/>
            <person name="Westerberg I."/>
            <person name="Brannstrom I.O."/>
            <person name="Guillou S."/>
            <person name="Cros-Aarteil S."/>
            <person name="Calhoun S."/>
            <person name="Kuo A."/>
            <person name="Mondo S."/>
            <person name="Pangilinan J."/>
            <person name="Riley R."/>
            <person name="LaButti K."/>
            <person name="Andreopoulos B."/>
            <person name="Lipzen A."/>
            <person name="Chen C."/>
            <person name="Yanf M."/>
            <person name="Daum C."/>
            <person name="Ng V."/>
            <person name="Clum A."/>
            <person name="Steindorff A."/>
            <person name="Ohm R."/>
            <person name="Martin F."/>
            <person name="Silar P."/>
            <person name="Natvig D."/>
            <person name="Lalanne C."/>
            <person name="Gautier V."/>
            <person name="Ament-velasquez S.L."/>
            <person name="Kruys A."/>
            <person name="Hutchinson M.I."/>
            <person name="Powell A.J."/>
            <person name="Barry K."/>
            <person name="Miller A.N."/>
            <person name="Grigoriev I.V."/>
            <person name="Debuchy R."/>
            <person name="Gladieux P."/>
            <person name="Thoren M.H."/>
            <person name="Johannesson H."/>
        </authorList>
    </citation>
    <scope>NUCLEOTIDE SEQUENCE</scope>
    <source>
        <strain evidence="12">CBS 232.78</strain>
    </source>
</reference>
<accession>A0AAE0U172</accession>
<evidence type="ECO:0000313" key="13">
    <source>
        <dbReference type="Proteomes" id="UP001285441"/>
    </source>
</evidence>
<name>A0AAE0U172_9PEZI</name>
<evidence type="ECO:0000256" key="10">
    <source>
        <dbReference type="SAM" id="MobiDB-lite"/>
    </source>
</evidence>
<keyword evidence="4 9" id="KW-0547">Nucleotide-binding</keyword>
<keyword evidence="3 9" id="KW-0436">Ligase</keyword>
<dbReference type="GO" id="GO:0004814">
    <property type="term" value="F:arginine-tRNA ligase activity"/>
    <property type="evidence" value="ECO:0007669"/>
    <property type="project" value="UniProtKB-EC"/>
</dbReference>
<gene>
    <name evidence="12" type="ORF">B0H63DRAFT_140759</name>
</gene>
<dbReference type="InterPro" id="IPR009080">
    <property type="entry name" value="tRNAsynth_Ia_anticodon-bd"/>
</dbReference>
<dbReference type="GO" id="GO:0005739">
    <property type="term" value="C:mitochondrion"/>
    <property type="evidence" value="ECO:0007669"/>
    <property type="project" value="TreeGrafter"/>
</dbReference>
<dbReference type="Gene3D" id="3.30.1360.70">
    <property type="entry name" value="Arginyl tRNA synthetase N-terminal domain"/>
    <property type="match status" value="1"/>
</dbReference>
<evidence type="ECO:0000256" key="3">
    <source>
        <dbReference type="ARBA" id="ARBA00022598"/>
    </source>
</evidence>
<sequence>MATRSLPGLAAILRGLGLDAIPGLPLAADVLNRPLDIYHVFLADALHELVNCDLQKAYDAIQPSTSLENGDFEVVLSKLFSDGIAQPGVVDELVQKFPRPHPLFNPPVQEGGHIRLFISPKSLPVLLFPYISDRRSKYGILDNTHDAHSGSGDSIVADPGPSTVDQPAPPGSTTPAPPPPALKKALVEFSSPNLGQDFRTDHLRSTILGGFVTNIYEAMGWQVVRINHLGDWGKEIGLLGLGWIKYGSNEILEKHEDPFRYIHGIYTAMENDLRPELEGIRRKQKRKAREGDGGMFDGGGNGDILNILAERDATFKRLEEGETEAVELWERVRATSVGYYTGTYSRLKVTFDDYSGESLVCRNPEALGRVEKVLRDKGISEERDSVGCVIDFSRHEAGRLGTVALRGTDGITTYFLRDVATVMDRLEDYNFDKMIYVVGEQDLHFRQVFKTIELMGHPEIAAKLHHLTFTRGPPQWGSARLLGDILDCCEDYVRRAATRVHPEQFPPHLCRPPVIRAMSVNSLVLQELGTRNKSHTIGLDVEMLTATEGKTGPSLQLAYSRLCQTLSDPRIPSLREMAGMTVSDSSQLDYSSLWDIPWVELLRLLARFPTVTDAAYRTLEPWTLVSYLFLVVDELNDSFDVVDQEHSRADDADAADKLAARAVLYDAAWHVLENCMRLLNMTPIPR</sequence>
<proteinExistence type="inferred from homology"/>
<dbReference type="InterPro" id="IPR001278">
    <property type="entry name" value="Arg-tRNA-ligase"/>
</dbReference>
<feature type="region of interest" description="Disordered" evidence="10">
    <location>
        <begin position="142"/>
        <end position="180"/>
    </location>
</feature>
<dbReference type="SUPFAM" id="SSF52374">
    <property type="entry name" value="Nucleotidylyl transferase"/>
    <property type="match status" value="1"/>
</dbReference>
<dbReference type="PRINTS" id="PR01038">
    <property type="entry name" value="TRNASYNTHARG"/>
</dbReference>
<protein>
    <recommendedName>
        <fullName evidence="2">arginine--tRNA ligase</fullName>
        <ecNumber evidence="2">6.1.1.19</ecNumber>
    </recommendedName>
</protein>